<keyword evidence="3" id="KW-1185">Reference proteome</keyword>
<dbReference type="Proteomes" id="UP001152888">
    <property type="component" value="Unassembled WGS sequence"/>
</dbReference>
<evidence type="ECO:0000313" key="2">
    <source>
        <dbReference type="EMBL" id="CAH1977260.1"/>
    </source>
</evidence>
<evidence type="ECO:0000313" key="3">
    <source>
        <dbReference type="Proteomes" id="UP001152888"/>
    </source>
</evidence>
<feature type="compositionally biased region" description="Basic residues" evidence="1">
    <location>
        <begin position="16"/>
        <end position="27"/>
    </location>
</feature>
<reference evidence="2" key="1">
    <citation type="submission" date="2022-03" db="EMBL/GenBank/DDBJ databases">
        <authorList>
            <person name="Sayadi A."/>
        </authorList>
    </citation>
    <scope>NUCLEOTIDE SEQUENCE</scope>
</reference>
<feature type="region of interest" description="Disordered" evidence="1">
    <location>
        <begin position="1"/>
        <end position="45"/>
    </location>
</feature>
<gene>
    <name evidence="2" type="ORF">ACAOBT_LOCUS12552</name>
</gene>
<proteinExistence type="predicted"/>
<feature type="compositionally biased region" description="Basic and acidic residues" evidence="1">
    <location>
        <begin position="1"/>
        <end position="10"/>
    </location>
</feature>
<comment type="caution">
    <text evidence="2">The sequence shown here is derived from an EMBL/GenBank/DDBJ whole genome shotgun (WGS) entry which is preliminary data.</text>
</comment>
<dbReference type="AlphaFoldDB" id="A0A9P0PCS8"/>
<evidence type="ECO:0000256" key="1">
    <source>
        <dbReference type="SAM" id="MobiDB-lite"/>
    </source>
</evidence>
<organism evidence="2 3">
    <name type="scientific">Acanthoscelides obtectus</name>
    <name type="common">Bean weevil</name>
    <name type="synonym">Bruchus obtectus</name>
    <dbReference type="NCBI Taxonomy" id="200917"/>
    <lineage>
        <taxon>Eukaryota</taxon>
        <taxon>Metazoa</taxon>
        <taxon>Ecdysozoa</taxon>
        <taxon>Arthropoda</taxon>
        <taxon>Hexapoda</taxon>
        <taxon>Insecta</taxon>
        <taxon>Pterygota</taxon>
        <taxon>Neoptera</taxon>
        <taxon>Endopterygota</taxon>
        <taxon>Coleoptera</taxon>
        <taxon>Polyphaga</taxon>
        <taxon>Cucujiformia</taxon>
        <taxon>Chrysomeloidea</taxon>
        <taxon>Chrysomelidae</taxon>
        <taxon>Bruchinae</taxon>
        <taxon>Bruchini</taxon>
        <taxon>Acanthoscelides</taxon>
    </lineage>
</organism>
<protein>
    <submittedName>
        <fullName evidence="2">Uncharacterized protein</fullName>
    </submittedName>
</protein>
<dbReference type="EMBL" id="CAKOFQ010006856">
    <property type="protein sequence ID" value="CAH1977260.1"/>
    <property type="molecule type" value="Genomic_DNA"/>
</dbReference>
<sequence>MRIPRSEIRSTEAPGHSRKLPQRTQKKHACETVVSGQGRDECSSKSIQREGNTYLLDLL</sequence>
<name>A0A9P0PCS8_ACAOB</name>
<accession>A0A9P0PCS8</accession>